<dbReference type="RefSeq" id="WP_159444416.1">
    <property type="nucleotide sequence ID" value="NZ_FWXK01000002.1"/>
</dbReference>
<dbReference type="STRING" id="371602.SAMN04487984_0428"/>
<sequence>MTEITVGDFIHQFEQYAPVKFAVPGDPVGLHFGSRKQVIHRMMVTLDVRPEVVDEAIEKNIDFIFAHHPPIFKAPDKLDADDQQQAMYIKLIKNNIAVYAAHTNLDAAPGGMNDWLADLYQINDIEVLSPHTHVSYYRVNAYIPTESVASIHQELITAGYGKFGNYSGVYYELNGQGHFTPESGANPTIGAVNVDETVEETLYSLLCREDEWQACVDLITEKHPYEEPVIDVVQLANLNQPIGIGRIGNLKDPMPIEDYIQLIKDKTGVNGLRAVLADDKRLVKRVAVLGGDGGKYYPEALAKGADTFITGDIYYHVGHDMIADGLNAIDPGHHFESICKSKLTQLFSDWQEANEWQMTIMPSELNTDPFTFY</sequence>
<name>A0A1W1Y725_9LACT</name>
<dbReference type="PANTHER" id="PTHR13799:SF14">
    <property type="entry name" value="GTP CYCLOHYDROLASE 1 TYPE 2 HOMOLOG"/>
    <property type="match status" value="1"/>
</dbReference>
<dbReference type="Gene3D" id="3.40.1390.30">
    <property type="entry name" value="NIF3 (NGG1p interacting factor 3)-like"/>
    <property type="match status" value="1"/>
</dbReference>
<dbReference type="GO" id="GO:0046872">
    <property type="term" value="F:metal ion binding"/>
    <property type="evidence" value="ECO:0007669"/>
    <property type="project" value="UniProtKB-UniRule"/>
</dbReference>
<dbReference type="InterPro" id="IPR017221">
    <property type="entry name" value="DUF34/NIF3_bac"/>
</dbReference>
<dbReference type="Gene3D" id="3.30.70.120">
    <property type="match status" value="1"/>
</dbReference>
<evidence type="ECO:0000256" key="1">
    <source>
        <dbReference type="ARBA" id="ARBA00006964"/>
    </source>
</evidence>
<feature type="binding site" evidence="6">
    <location>
        <position position="333"/>
    </location>
    <ligand>
        <name>a divalent metal cation</name>
        <dbReference type="ChEBI" id="CHEBI:60240"/>
        <label>1</label>
    </ligand>
</feature>
<reference evidence="8" key="1">
    <citation type="submission" date="2017-04" db="EMBL/GenBank/DDBJ databases">
        <authorList>
            <person name="Varghese N."/>
            <person name="Submissions S."/>
        </authorList>
    </citation>
    <scope>NUCLEOTIDE SEQUENCE [LARGE SCALE GENOMIC DNA]</scope>
    <source>
        <strain evidence="8">DSM 21500</strain>
    </source>
</reference>
<dbReference type="PANTHER" id="PTHR13799">
    <property type="entry name" value="NGG1 INTERACTING FACTOR 3"/>
    <property type="match status" value="1"/>
</dbReference>
<dbReference type="EMBL" id="FWXK01000002">
    <property type="protein sequence ID" value="SMC31962.1"/>
    <property type="molecule type" value="Genomic_DNA"/>
</dbReference>
<evidence type="ECO:0000256" key="3">
    <source>
        <dbReference type="ARBA" id="ARBA00022112"/>
    </source>
</evidence>
<dbReference type="Pfam" id="PF01784">
    <property type="entry name" value="DUF34_NIF3"/>
    <property type="match status" value="1"/>
</dbReference>
<dbReference type="InterPro" id="IPR002678">
    <property type="entry name" value="DUF34/NIF3"/>
</dbReference>
<dbReference type="InterPro" id="IPR015867">
    <property type="entry name" value="N-reg_PII/ATP_PRibTrfase_C"/>
</dbReference>
<evidence type="ECO:0000313" key="8">
    <source>
        <dbReference type="Proteomes" id="UP000243884"/>
    </source>
</evidence>
<dbReference type="Proteomes" id="UP000243884">
    <property type="component" value="Unassembled WGS sequence"/>
</dbReference>
<evidence type="ECO:0000256" key="6">
    <source>
        <dbReference type="PIRSR" id="PIRSR602678-1"/>
    </source>
</evidence>
<dbReference type="OrthoDB" id="9792792at2"/>
<feature type="binding site" evidence="6">
    <location>
        <position position="336"/>
    </location>
    <ligand>
        <name>a divalent metal cation</name>
        <dbReference type="ChEBI" id="CHEBI:60240"/>
        <label>1</label>
    </ligand>
</feature>
<feature type="binding site" evidence="6">
    <location>
        <position position="68"/>
    </location>
    <ligand>
        <name>a divalent metal cation</name>
        <dbReference type="ChEBI" id="CHEBI:60240"/>
        <label>1</label>
    </ligand>
</feature>
<protein>
    <recommendedName>
        <fullName evidence="3 5">GTP cyclohydrolase 1 type 2 homolog</fullName>
    </recommendedName>
</protein>
<evidence type="ECO:0000313" key="7">
    <source>
        <dbReference type="EMBL" id="SMC31962.1"/>
    </source>
</evidence>
<organism evidence="7 8">
    <name type="scientific">Aerococcus suis</name>
    <dbReference type="NCBI Taxonomy" id="371602"/>
    <lineage>
        <taxon>Bacteria</taxon>
        <taxon>Bacillati</taxon>
        <taxon>Bacillota</taxon>
        <taxon>Bacilli</taxon>
        <taxon>Lactobacillales</taxon>
        <taxon>Aerococcaceae</taxon>
        <taxon>Aerococcus</taxon>
    </lineage>
</organism>
<feature type="binding site" evidence="6">
    <location>
        <position position="67"/>
    </location>
    <ligand>
        <name>a divalent metal cation</name>
        <dbReference type="ChEBI" id="CHEBI:60240"/>
        <label>1</label>
    </ligand>
</feature>
<evidence type="ECO:0000256" key="4">
    <source>
        <dbReference type="ARBA" id="ARBA00022723"/>
    </source>
</evidence>
<dbReference type="SUPFAM" id="SSF102705">
    <property type="entry name" value="NIF3 (NGG1p interacting factor 3)-like"/>
    <property type="match status" value="1"/>
</dbReference>
<comment type="subunit">
    <text evidence="2">Homohexamer.</text>
</comment>
<dbReference type="InterPro" id="IPR036069">
    <property type="entry name" value="DUF34/NIF3_sf"/>
</dbReference>
<keyword evidence="4 5" id="KW-0479">Metal-binding</keyword>
<evidence type="ECO:0000256" key="5">
    <source>
        <dbReference type="PIRNR" id="PIRNR037489"/>
    </source>
</evidence>
<accession>A0A1W1Y725</accession>
<evidence type="ECO:0000256" key="2">
    <source>
        <dbReference type="ARBA" id="ARBA00011643"/>
    </source>
</evidence>
<dbReference type="FunFam" id="3.40.1390.30:FF:000001">
    <property type="entry name" value="GTP cyclohydrolase 1 type 2"/>
    <property type="match status" value="1"/>
</dbReference>
<dbReference type="NCBIfam" id="TIGR00486">
    <property type="entry name" value="YbgI_SA1388"/>
    <property type="match status" value="1"/>
</dbReference>
<keyword evidence="8" id="KW-1185">Reference proteome</keyword>
<comment type="similarity">
    <text evidence="1 5">Belongs to the GTP cyclohydrolase I type 2/NIF3 family.</text>
</comment>
<dbReference type="AlphaFoldDB" id="A0A1W1Y725"/>
<dbReference type="PIRSF" id="PIRSF037489">
    <property type="entry name" value="UCP037489_NIF3_YqfO"/>
    <property type="match status" value="1"/>
</dbReference>
<dbReference type="GO" id="GO:0005737">
    <property type="term" value="C:cytoplasm"/>
    <property type="evidence" value="ECO:0007669"/>
    <property type="project" value="TreeGrafter"/>
</dbReference>
<proteinExistence type="inferred from homology"/>
<feature type="binding site" evidence="6">
    <location>
        <position position="106"/>
    </location>
    <ligand>
        <name>a divalent metal cation</name>
        <dbReference type="ChEBI" id="CHEBI:60240"/>
        <label>1</label>
    </ligand>
</feature>
<gene>
    <name evidence="7" type="ORF">SAMN04487984_0428</name>
</gene>